<keyword evidence="3" id="KW-0479">Metal-binding</keyword>
<feature type="domain" description="Radical SAM core" evidence="8">
    <location>
        <begin position="172"/>
        <end position="414"/>
    </location>
</feature>
<gene>
    <name evidence="9" type="ORF">ABLV49_01940</name>
</gene>
<dbReference type="GO" id="GO:0031419">
    <property type="term" value="F:cobalamin binding"/>
    <property type="evidence" value="ECO:0007669"/>
    <property type="project" value="InterPro"/>
</dbReference>
<accession>A0AAU7LSK2</accession>
<dbReference type="Gene3D" id="3.80.30.20">
    <property type="entry name" value="tm_1862 like domain"/>
    <property type="match status" value="1"/>
</dbReference>
<evidence type="ECO:0000256" key="6">
    <source>
        <dbReference type="SAM" id="MobiDB-lite"/>
    </source>
</evidence>
<keyword evidence="5" id="KW-0411">Iron-sulfur</keyword>
<name>A0AAU7LSK2_9BURK</name>
<dbReference type="SUPFAM" id="SSF52242">
    <property type="entry name" value="Cobalamin (vitamin B12)-binding domain"/>
    <property type="match status" value="1"/>
</dbReference>
<sequence>MPSPQAPDSPAIVLATLNAKYIHAALGLRCLLANLDRHGGAGLRAVTQLREFTIQQRPVQIVESLLALSPKVIGLGVYIWNVVETTQVVRLLKTLRPDIKVVLGGPEVSFETGEQEICRLADHVVTGWGDVSFPKLCRALLDGPQPLMKIIAGEQPPLDALALPYGEYTDEDLAKRLLYVEASRGCPFKCEFCLSSLDKTAWAFDLDRFMAEMALLYRRGARNFKFVDRTFNLKVDFSVRILQFFLDRMKDEAGAVQAAPGLFVHFEVVPDSLHERLKALIAQFPAGSLQFEVGIQSFNPEVQQRISRKQDNVKTAENLRWLVTQSQAHVHADLIFGLPGETLDSFAEGFDRLHELAPHEIQFGILKRLRGTPITRHTADFAMRYDPQTPYTILQTSTIDFTTMQRIQRFARYWEMVANSGRFSAALRLLLRDGPDDAGSAFQHFLAFSDWLWRTTAKTHEFALEKLVDVLFEHLTAVRGLNDDAVRAALLADYRASGARGRPQCLADLLAAERSALPAGAAKPRSERQGRHVSQQTHRDAIQQAAAAA</sequence>
<dbReference type="InterPro" id="IPR023404">
    <property type="entry name" value="rSAM_horseshoe"/>
</dbReference>
<evidence type="ECO:0000256" key="3">
    <source>
        <dbReference type="ARBA" id="ARBA00022723"/>
    </source>
</evidence>
<dbReference type="Gene3D" id="3.40.50.280">
    <property type="entry name" value="Cobalamin-binding domain"/>
    <property type="match status" value="1"/>
</dbReference>
<dbReference type="GO" id="GO:0003824">
    <property type="term" value="F:catalytic activity"/>
    <property type="evidence" value="ECO:0007669"/>
    <property type="project" value="InterPro"/>
</dbReference>
<reference evidence="9" key="1">
    <citation type="submission" date="2024-05" db="EMBL/GenBank/DDBJ databases">
        <authorList>
            <person name="Bunk B."/>
            <person name="Swiderski J."/>
            <person name="Sproer C."/>
            <person name="Thiel V."/>
        </authorList>
    </citation>
    <scope>NUCLEOTIDE SEQUENCE</scope>
    <source>
        <strain evidence="9">DSM 17735</strain>
    </source>
</reference>
<dbReference type="AlphaFoldDB" id="A0AAU7LSK2"/>
<dbReference type="InterPro" id="IPR058240">
    <property type="entry name" value="rSAM_sf"/>
</dbReference>
<comment type="cofactor">
    <cofactor evidence="1">
        <name>[4Fe-4S] cluster</name>
        <dbReference type="ChEBI" id="CHEBI:49883"/>
    </cofactor>
</comment>
<evidence type="ECO:0000256" key="2">
    <source>
        <dbReference type="ARBA" id="ARBA00022691"/>
    </source>
</evidence>
<dbReference type="InterPro" id="IPR025288">
    <property type="entry name" value="DUF4080"/>
</dbReference>
<dbReference type="InterPro" id="IPR051198">
    <property type="entry name" value="BchE-like"/>
</dbReference>
<evidence type="ECO:0000259" key="7">
    <source>
        <dbReference type="PROSITE" id="PS51332"/>
    </source>
</evidence>
<dbReference type="PROSITE" id="PS51918">
    <property type="entry name" value="RADICAL_SAM"/>
    <property type="match status" value="1"/>
</dbReference>
<dbReference type="InterPro" id="IPR006158">
    <property type="entry name" value="Cobalamin-bd"/>
</dbReference>
<dbReference type="GO" id="GO:0046872">
    <property type="term" value="F:metal ion binding"/>
    <property type="evidence" value="ECO:0007669"/>
    <property type="project" value="UniProtKB-KW"/>
</dbReference>
<dbReference type="InterPro" id="IPR007197">
    <property type="entry name" value="rSAM"/>
</dbReference>
<dbReference type="SMART" id="SM00729">
    <property type="entry name" value="Elp3"/>
    <property type="match status" value="1"/>
</dbReference>
<dbReference type="PROSITE" id="PS51332">
    <property type="entry name" value="B12_BINDING"/>
    <property type="match status" value="1"/>
</dbReference>
<dbReference type="SFLD" id="SFLDS00029">
    <property type="entry name" value="Radical_SAM"/>
    <property type="match status" value="1"/>
</dbReference>
<organism evidence="9">
    <name type="scientific">Polaromonas hydrogenivorans</name>
    <dbReference type="NCBI Taxonomy" id="335476"/>
    <lineage>
        <taxon>Bacteria</taxon>
        <taxon>Pseudomonadati</taxon>
        <taxon>Pseudomonadota</taxon>
        <taxon>Betaproteobacteria</taxon>
        <taxon>Burkholderiales</taxon>
        <taxon>Comamonadaceae</taxon>
        <taxon>Polaromonas</taxon>
    </lineage>
</organism>
<feature type="region of interest" description="Disordered" evidence="6">
    <location>
        <begin position="518"/>
        <end position="549"/>
    </location>
</feature>
<dbReference type="Pfam" id="PF13311">
    <property type="entry name" value="DUF4080"/>
    <property type="match status" value="1"/>
</dbReference>
<dbReference type="CDD" id="cd01335">
    <property type="entry name" value="Radical_SAM"/>
    <property type="match status" value="1"/>
</dbReference>
<dbReference type="SUPFAM" id="SSF102114">
    <property type="entry name" value="Radical SAM enzymes"/>
    <property type="match status" value="1"/>
</dbReference>
<evidence type="ECO:0000313" key="9">
    <source>
        <dbReference type="EMBL" id="XBP70622.1"/>
    </source>
</evidence>
<dbReference type="PANTHER" id="PTHR43409:SF16">
    <property type="entry name" value="SLR0320 PROTEIN"/>
    <property type="match status" value="1"/>
</dbReference>
<dbReference type="EMBL" id="CP157675">
    <property type="protein sequence ID" value="XBP70622.1"/>
    <property type="molecule type" value="Genomic_DNA"/>
</dbReference>
<dbReference type="InterPro" id="IPR006638">
    <property type="entry name" value="Elp3/MiaA/NifB-like_rSAM"/>
</dbReference>
<dbReference type="Pfam" id="PF02310">
    <property type="entry name" value="B12-binding"/>
    <property type="match status" value="1"/>
</dbReference>
<evidence type="ECO:0000256" key="5">
    <source>
        <dbReference type="ARBA" id="ARBA00023014"/>
    </source>
</evidence>
<dbReference type="PANTHER" id="PTHR43409">
    <property type="entry name" value="ANAEROBIC MAGNESIUM-PROTOPORPHYRIN IX MONOMETHYL ESTER CYCLASE-RELATED"/>
    <property type="match status" value="1"/>
</dbReference>
<keyword evidence="4" id="KW-0408">Iron</keyword>
<dbReference type="Pfam" id="PF04055">
    <property type="entry name" value="Radical_SAM"/>
    <property type="match status" value="1"/>
</dbReference>
<dbReference type="InterPro" id="IPR036724">
    <property type="entry name" value="Cobalamin-bd_sf"/>
</dbReference>
<feature type="domain" description="B12-binding" evidence="7">
    <location>
        <begin position="10"/>
        <end position="147"/>
    </location>
</feature>
<evidence type="ECO:0000259" key="8">
    <source>
        <dbReference type="PROSITE" id="PS51918"/>
    </source>
</evidence>
<dbReference type="SFLD" id="SFLDG01082">
    <property type="entry name" value="B12-binding_domain_containing"/>
    <property type="match status" value="1"/>
</dbReference>
<proteinExistence type="predicted"/>
<dbReference type="GO" id="GO:0005829">
    <property type="term" value="C:cytosol"/>
    <property type="evidence" value="ECO:0007669"/>
    <property type="project" value="TreeGrafter"/>
</dbReference>
<evidence type="ECO:0000256" key="1">
    <source>
        <dbReference type="ARBA" id="ARBA00001966"/>
    </source>
</evidence>
<evidence type="ECO:0000256" key="4">
    <source>
        <dbReference type="ARBA" id="ARBA00023004"/>
    </source>
</evidence>
<dbReference type="GO" id="GO:0051536">
    <property type="term" value="F:iron-sulfur cluster binding"/>
    <property type="evidence" value="ECO:0007669"/>
    <property type="project" value="UniProtKB-KW"/>
</dbReference>
<protein>
    <submittedName>
        <fullName evidence="9">DUF4080 domain-containing protein</fullName>
    </submittedName>
</protein>
<dbReference type="RefSeq" id="WP_349279966.1">
    <property type="nucleotide sequence ID" value="NZ_CBCSCU010000008.1"/>
</dbReference>
<keyword evidence="2" id="KW-0949">S-adenosyl-L-methionine</keyword>